<sequence length="126" mass="13316">MAAAARPSPSGCDDAKQRRRAAAAMGGGGSPHPHLLSLAMGPQKGSIVVDGGRWRHPSFRREGRQRTGAAAPLPPPDPAEEKPATVWLPCDGWRFSGDGSGGRGDLPFDLIIGDIFVYMLSLILFV</sequence>
<proteinExistence type="predicted"/>
<feature type="region of interest" description="Disordered" evidence="1">
    <location>
        <begin position="50"/>
        <end position="83"/>
    </location>
</feature>
<gene>
    <name evidence="2" type="ORF">OsI_27960</name>
</gene>
<dbReference type="Gramene" id="BGIOSGA027589-TA">
    <property type="protein sequence ID" value="BGIOSGA027589-PA"/>
    <property type="gene ID" value="BGIOSGA027589"/>
</dbReference>
<reference evidence="2 3" key="1">
    <citation type="journal article" date="2005" name="PLoS Biol.">
        <title>The genomes of Oryza sativa: a history of duplications.</title>
        <authorList>
            <person name="Yu J."/>
            <person name="Wang J."/>
            <person name="Lin W."/>
            <person name="Li S."/>
            <person name="Li H."/>
            <person name="Zhou J."/>
            <person name="Ni P."/>
            <person name="Dong W."/>
            <person name="Hu S."/>
            <person name="Zeng C."/>
            <person name="Zhang J."/>
            <person name="Zhang Y."/>
            <person name="Li R."/>
            <person name="Xu Z."/>
            <person name="Li S."/>
            <person name="Li X."/>
            <person name="Zheng H."/>
            <person name="Cong L."/>
            <person name="Lin L."/>
            <person name="Yin J."/>
            <person name="Geng J."/>
            <person name="Li G."/>
            <person name="Shi J."/>
            <person name="Liu J."/>
            <person name="Lv H."/>
            <person name="Li J."/>
            <person name="Wang J."/>
            <person name="Deng Y."/>
            <person name="Ran L."/>
            <person name="Shi X."/>
            <person name="Wang X."/>
            <person name="Wu Q."/>
            <person name="Li C."/>
            <person name="Ren X."/>
            <person name="Wang J."/>
            <person name="Wang X."/>
            <person name="Li D."/>
            <person name="Liu D."/>
            <person name="Zhang X."/>
            <person name="Ji Z."/>
            <person name="Zhao W."/>
            <person name="Sun Y."/>
            <person name="Zhang Z."/>
            <person name="Bao J."/>
            <person name="Han Y."/>
            <person name="Dong L."/>
            <person name="Ji J."/>
            <person name="Chen P."/>
            <person name="Wu S."/>
            <person name="Liu J."/>
            <person name="Xiao Y."/>
            <person name="Bu D."/>
            <person name="Tan J."/>
            <person name="Yang L."/>
            <person name="Ye C."/>
            <person name="Zhang J."/>
            <person name="Xu J."/>
            <person name="Zhou Y."/>
            <person name="Yu Y."/>
            <person name="Zhang B."/>
            <person name="Zhuang S."/>
            <person name="Wei H."/>
            <person name="Liu B."/>
            <person name="Lei M."/>
            <person name="Yu H."/>
            <person name="Li Y."/>
            <person name="Xu H."/>
            <person name="Wei S."/>
            <person name="He X."/>
            <person name="Fang L."/>
            <person name="Zhang Z."/>
            <person name="Zhang Y."/>
            <person name="Huang X."/>
            <person name="Su Z."/>
            <person name="Tong W."/>
            <person name="Li J."/>
            <person name="Tong Z."/>
            <person name="Li S."/>
            <person name="Ye J."/>
            <person name="Wang L."/>
            <person name="Fang L."/>
            <person name="Lei T."/>
            <person name="Chen C."/>
            <person name="Chen H."/>
            <person name="Xu Z."/>
            <person name="Li H."/>
            <person name="Huang H."/>
            <person name="Zhang F."/>
            <person name="Xu H."/>
            <person name="Li N."/>
            <person name="Zhao C."/>
            <person name="Li S."/>
            <person name="Dong L."/>
            <person name="Huang Y."/>
            <person name="Li L."/>
            <person name="Xi Y."/>
            <person name="Qi Q."/>
            <person name="Li W."/>
            <person name="Zhang B."/>
            <person name="Hu W."/>
            <person name="Zhang Y."/>
            <person name="Tian X."/>
            <person name="Jiao Y."/>
            <person name="Liang X."/>
            <person name="Jin J."/>
            <person name="Gao L."/>
            <person name="Zheng W."/>
            <person name="Hao B."/>
            <person name="Liu S."/>
            <person name="Wang W."/>
            <person name="Yuan L."/>
            <person name="Cao M."/>
            <person name="McDermott J."/>
            <person name="Samudrala R."/>
            <person name="Wang J."/>
            <person name="Wong G.K."/>
            <person name="Yang H."/>
        </authorList>
    </citation>
    <scope>NUCLEOTIDE SEQUENCE [LARGE SCALE GENOMIC DNA]</scope>
    <source>
        <strain evidence="3">cv. 93-11</strain>
    </source>
</reference>
<protein>
    <submittedName>
        <fullName evidence="2">Uncharacterized protein</fullName>
    </submittedName>
</protein>
<keyword evidence="3" id="KW-1185">Reference proteome</keyword>
<dbReference type="HOGENOM" id="CLU_1985288_0_0_1"/>
<feature type="region of interest" description="Disordered" evidence="1">
    <location>
        <begin position="1"/>
        <end position="38"/>
    </location>
</feature>
<evidence type="ECO:0000313" key="3">
    <source>
        <dbReference type="Proteomes" id="UP000007015"/>
    </source>
</evidence>
<dbReference type="EMBL" id="CM000133">
    <property type="protein sequence ID" value="EAZ05734.1"/>
    <property type="molecule type" value="Genomic_DNA"/>
</dbReference>
<dbReference type="AlphaFoldDB" id="A2YRM3"/>
<organism evidence="2 3">
    <name type="scientific">Oryza sativa subsp. indica</name>
    <name type="common">Rice</name>
    <dbReference type="NCBI Taxonomy" id="39946"/>
    <lineage>
        <taxon>Eukaryota</taxon>
        <taxon>Viridiplantae</taxon>
        <taxon>Streptophyta</taxon>
        <taxon>Embryophyta</taxon>
        <taxon>Tracheophyta</taxon>
        <taxon>Spermatophyta</taxon>
        <taxon>Magnoliopsida</taxon>
        <taxon>Liliopsida</taxon>
        <taxon>Poales</taxon>
        <taxon>Poaceae</taxon>
        <taxon>BOP clade</taxon>
        <taxon>Oryzoideae</taxon>
        <taxon>Oryzeae</taxon>
        <taxon>Oryzinae</taxon>
        <taxon>Oryza</taxon>
        <taxon>Oryza sativa</taxon>
    </lineage>
</organism>
<accession>A2YRM3</accession>
<dbReference type="Proteomes" id="UP000007015">
    <property type="component" value="Chromosome 8"/>
</dbReference>
<evidence type="ECO:0000313" key="2">
    <source>
        <dbReference type="EMBL" id="EAZ05734.1"/>
    </source>
</evidence>
<evidence type="ECO:0000256" key="1">
    <source>
        <dbReference type="SAM" id="MobiDB-lite"/>
    </source>
</evidence>
<name>A2YRM3_ORYSI</name>